<evidence type="ECO:0000256" key="7">
    <source>
        <dbReference type="ARBA" id="ARBA00030776"/>
    </source>
</evidence>
<evidence type="ECO:0000256" key="3">
    <source>
        <dbReference type="ARBA" id="ARBA00023015"/>
    </source>
</evidence>
<comment type="function">
    <text evidence="6 8 9">Necessary for efficient RNA polymerase transcription elongation past template-encoded arresting sites. The arresting sites in DNA have the property of trapping a certain fraction of elongating RNA polymerases that pass through, resulting in locked ternary complexes. Cleavage of the nascent transcript by cleavage factors such as GreA or GreB allows the resumption of elongation from the new 3'terminus. GreA releases sequences of 2 to 3 nucleotides.</text>
</comment>
<dbReference type="Gene3D" id="1.10.287.180">
    <property type="entry name" value="Transcription elongation factor, GreA/GreB, N-terminal domain"/>
    <property type="match status" value="1"/>
</dbReference>
<dbReference type="Pfam" id="PF01272">
    <property type="entry name" value="GreA_GreB"/>
    <property type="match status" value="1"/>
</dbReference>
<evidence type="ECO:0000259" key="11">
    <source>
        <dbReference type="Pfam" id="PF03449"/>
    </source>
</evidence>
<dbReference type="HAMAP" id="MF_00105">
    <property type="entry name" value="GreA_GreB"/>
    <property type="match status" value="1"/>
</dbReference>
<dbReference type="PROSITE" id="PS00829">
    <property type="entry name" value="GREAB_1"/>
    <property type="match status" value="1"/>
</dbReference>
<proteinExistence type="inferred from homology"/>
<comment type="similarity">
    <text evidence="1 8 9">Belongs to the GreA/GreB family.</text>
</comment>
<dbReference type="InterPro" id="IPR028624">
    <property type="entry name" value="Tscrpt_elong_fac_GreA/B"/>
</dbReference>
<dbReference type="InterPro" id="IPR036805">
    <property type="entry name" value="Tscrpt_elong_fac_GreA/B_N_sf"/>
</dbReference>
<dbReference type="PANTHER" id="PTHR30437">
    <property type="entry name" value="TRANSCRIPTION ELONGATION FACTOR GREA"/>
    <property type="match status" value="1"/>
</dbReference>
<keyword evidence="8" id="KW-0175">Coiled coil</keyword>
<feature type="coiled-coil region" evidence="8">
    <location>
        <begin position="2"/>
        <end position="73"/>
    </location>
</feature>
<dbReference type="Pfam" id="PF03449">
    <property type="entry name" value="GreA_GreB_N"/>
    <property type="match status" value="1"/>
</dbReference>
<comment type="caution">
    <text evidence="12">The sequence shown here is derived from an EMBL/GenBank/DDBJ whole genome shotgun (WGS) entry which is preliminary data.</text>
</comment>
<dbReference type="Proteomes" id="UP000034107">
    <property type="component" value="Unassembled WGS sequence"/>
</dbReference>
<dbReference type="AlphaFoldDB" id="A0A0G1NP39"/>
<dbReference type="InterPro" id="IPR006359">
    <property type="entry name" value="Tscrpt_elong_fac_GreA"/>
</dbReference>
<evidence type="ECO:0000256" key="1">
    <source>
        <dbReference type="ARBA" id="ARBA00008213"/>
    </source>
</evidence>
<dbReference type="GO" id="GO:0032784">
    <property type="term" value="P:regulation of DNA-templated transcription elongation"/>
    <property type="evidence" value="ECO:0007669"/>
    <property type="project" value="UniProtKB-UniRule"/>
</dbReference>
<protein>
    <recommendedName>
        <fullName evidence="2 8">Transcription elongation factor GreA</fullName>
    </recommendedName>
    <alternativeName>
        <fullName evidence="7 8">Transcript cleavage factor GreA</fullName>
    </alternativeName>
</protein>
<dbReference type="InterPro" id="IPR023459">
    <property type="entry name" value="Tscrpt_elong_fac_GreA/B_fam"/>
</dbReference>
<reference evidence="12 13" key="1">
    <citation type="journal article" date="2015" name="Nature">
        <title>rRNA introns, odd ribosomes, and small enigmatic genomes across a large radiation of phyla.</title>
        <authorList>
            <person name="Brown C.T."/>
            <person name="Hug L.A."/>
            <person name="Thomas B.C."/>
            <person name="Sharon I."/>
            <person name="Castelle C.J."/>
            <person name="Singh A."/>
            <person name="Wilkins M.J."/>
            <person name="Williams K.H."/>
            <person name="Banfield J.F."/>
        </authorList>
    </citation>
    <scope>NUCLEOTIDE SEQUENCE [LARGE SCALE GENOMIC DNA]</scope>
</reference>
<keyword evidence="12" id="KW-0251">Elongation factor</keyword>
<evidence type="ECO:0000256" key="6">
    <source>
        <dbReference type="ARBA" id="ARBA00024916"/>
    </source>
</evidence>
<evidence type="ECO:0000313" key="12">
    <source>
        <dbReference type="EMBL" id="KKU22156.1"/>
    </source>
</evidence>
<gene>
    <name evidence="8" type="primary">greA</name>
    <name evidence="12" type="ORF">UX31_C0006G0068</name>
</gene>
<dbReference type="FunFam" id="3.10.50.30:FF:000001">
    <property type="entry name" value="Transcription elongation factor GreA"/>
    <property type="match status" value="1"/>
</dbReference>
<dbReference type="Gene3D" id="3.10.50.30">
    <property type="entry name" value="Transcription elongation factor, GreA/GreB, C-terminal domain"/>
    <property type="match status" value="1"/>
</dbReference>
<feature type="domain" description="Transcription elongation factor GreA/GreB N-terminal" evidence="11">
    <location>
        <begin position="3"/>
        <end position="72"/>
    </location>
</feature>
<dbReference type="InterPro" id="IPR036953">
    <property type="entry name" value="GreA/GreB_C_sf"/>
</dbReference>
<dbReference type="FunFam" id="1.10.287.180:FF:000001">
    <property type="entry name" value="Transcription elongation factor GreA"/>
    <property type="match status" value="1"/>
</dbReference>
<evidence type="ECO:0000256" key="8">
    <source>
        <dbReference type="HAMAP-Rule" id="MF_00105"/>
    </source>
</evidence>
<feature type="domain" description="Transcription elongation factor GreA/GreB C-terminal" evidence="10">
    <location>
        <begin position="80"/>
        <end position="151"/>
    </location>
</feature>
<evidence type="ECO:0000256" key="5">
    <source>
        <dbReference type="ARBA" id="ARBA00023163"/>
    </source>
</evidence>
<evidence type="ECO:0000256" key="9">
    <source>
        <dbReference type="RuleBase" id="RU000556"/>
    </source>
</evidence>
<dbReference type="GO" id="GO:0003746">
    <property type="term" value="F:translation elongation factor activity"/>
    <property type="evidence" value="ECO:0007669"/>
    <property type="project" value="UniProtKB-KW"/>
</dbReference>
<organism evidence="12 13">
    <name type="scientific">Candidatus Nomurabacteria bacterium GW2011_GWA1_46_11</name>
    <dbReference type="NCBI Taxonomy" id="1618732"/>
    <lineage>
        <taxon>Bacteria</taxon>
        <taxon>Candidatus Nomuraibacteriota</taxon>
    </lineage>
</organism>
<dbReference type="PANTHER" id="PTHR30437:SF4">
    <property type="entry name" value="TRANSCRIPTION ELONGATION FACTOR GREA"/>
    <property type="match status" value="1"/>
</dbReference>
<keyword evidence="5 8" id="KW-0804">Transcription</keyword>
<dbReference type="PIRSF" id="PIRSF006092">
    <property type="entry name" value="GreA_GreB"/>
    <property type="match status" value="1"/>
</dbReference>
<dbReference type="GO" id="GO:0003677">
    <property type="term" value="F:DNA binding"/>
    <property type="evidence" value="ECO:0007669"/>
    <property type="project" value="UniProtKB-UniRule"/>
</dbReference>
<keyword evidence="12" id="KW-0648">Protein biosynthesis</keyword>
<dbReference type="SUPFAM" id="SSF54534">
    <property type="entry name" value="FKBP-like"/>
    <property type="match status" value="1"/>
</dbReference>
<evidence type="ECO:0000256" key="4">
    <source>
        <dbReference type="ARBA" id="ARBA00023125"/>
    </source>
</evidence>
<dbReference type="InterPro" id="IPR022691">
    <property type="entry name" value="Tscrpt_elong_fac_GreA/B_N"/>
</dbReference>
<dbReference type="InterPro" id="IPR018151">
    <property type="entry name" value="TF_GreA/GreB_CS"/>
</dbReference>
<keyword evidence="3 8" id="KW-0805">Transcription regulation</keyword>
<dbReference type="NCBIfam" id="NF001263">
    <property type="entry name" value="PRK00226.1-4"/>
    <property type="match status" value="1"/>
</dbReference>
<dbReference type="NCBIfam" id="TIGR01462">
    <property type="entry name" value="greA"/>
    <property type="match status" value="1"/>
</dbReference>
<dbReference type="EMBL" id="LCLS01000006">
    <property type="protein sequence ID" value="KKU22156.1"/>
    <property type="molecule type" value="Genomic_DNA"/>
</dbReference>
<dbReference type="InterPro" id="IPR001437">
    <property type="entry name" value="Tscrpt_elong_fac_GreA/B_C"/>
</dbReference>
<sequence length="151" mass="17063">MEYLTKEKFEELELELERLKTEGRKEVTESLKIAKELGDLSENSQYIEARDEQQRVERRISEIEQMLKEAEIITKRPKKRDAVEVGATVEVSRNGDTVKFFIVGSSEADPVGGYISNESPLGRVLIGKKVGESVEVKTPSGKTKYQIKSIS</sequence>
<accession>A0A0G1NP39</accession>
<dbReference type="SUPFAM" id="SSF46557">
    <property type="entry name" value="GreA transcript cleavage protein, N-terminal domain"/>
    <property type="match status" value="1"/>
</dbReference>
<dbReference type="GO" id="GO:0006354">
    <property type="term" value="P:DNA-templated transcription elongation"/>
    <property type="evidence" value="ECO:0007669"/>
    <property type="project" value="TreeGrafter"/>
</dbReference>
<evidence type="ECO:0000259" key="10">
    <source>
        <dbReference type="Pfam" id="PF01272"/>
    </source>
</evidence>
<evidence type="ECO:0000313" key="13">
    <source>
        <dbReference type="Proteomes" id="UP000034107"/>
    </source>
</evidence>
<evidence type="ECO:0000256" key="2">
    <source>
        <dbReference type="ARBA" id="ARBA00013729"/>
    </source>
</evidence>
<dbReference type="PATRIC" id="fig|1618732.3.peg.328"/>
<keyword evidence="4 8" id="KW-0238">DNA-binding</keyword>
<name>A0A0G1NP39_9BACT</name>
<dbReference type="GO" id="GO:0070063">
    <property type="term" value="F:RNA polymerase binding"/>
    <property type="evidence" value="ECO:0007669"/>
    <property type="project" value="InterPro"/>
</dbReference>